<evidence type="ECO:0000259" key="10">
    <source>
        <dbReference type="PROSITE" id="PS50110"/>
    </source>
</evidence>
<evidence type="ECO:0000256" key="3">
    <source>
        <dbReference type="ARBA" id="ARBA00022553"/>
    </source>
</evidence>
<dbReference type="PROSITE" id="PS50109">
    <property type="entry name" value="HIS_KIN"/>
    <property type="match status" value="1"/>
</dbReference>
<dbReference type="InterPro" id="IPR037006">
    <property type="entry name" value="CheA-like_homodim_sf"/>
</dbReference>
<evidence type="ECO:0000256" key="7">
    <source>
        <dbReference type="PROSITE-ProRule" id="PRU00110"/>
    </source>
</evidence>
<evidence type="ECO:0000256" key="4">
    <source>
        <dbReference type="ARBA" id="ARBA00022679"/>
    </source>
</evidence>
<feature type="domain" description="HPt" evidence="12">
    <location>
        <begin position="484"/>
        <end position="588"/>
    </location>
</feature>
<dbReference type="SMART" id="SM00448">
    <property type="entry name" value="REC"/>
    <property type="match status" value="1"/>
</dbReference>
<feature type="domain" description="CheW-like" evidence="11">
    <location>
        <begin position="1427"/>
        <end position="1565"/>
    </location>
</feature>
<dbReference type="InterPro" id="IPR036890">
    <property type="entry name" value="HATPase_C_sf"/>
</dbReference>
<dbReference type="PANTHER" id="PTHR43395:SF8">
    <property type="entry name" value="HISTIDINE KINASE"/>
    <property type="match status" value="1"/>
</dbReference>
<protein>
    <recommendedName>
        <fullName evidence="2">histidine kinase</fullName>
        <ecNumber evidence="2">2.7.13.3</ecNumber>
    </recommendedName>
</protein>
<dbReference type="Pfam" id="PF00072">
    <property type="entry name" value="Response_reg"/>
    <property type="match status" value="1"/>
</dbReference>
<dbReference type="SMART" id="SM01231">
    <property type="entry name" value="H-kinase_dim"/>
    <property type="match status" value="1"/>
</dbReference>
<keyword evidence="5" id="KW-0418">Kinase</keyword>
<organism evidence="13 14">
    <name type="scientific">Parendozoicomonas callyspongiae</name>
    <dbReference type="NCBI Taxonomy" id="2942213"/>
    <lineage>
        <taxon>Bacteria</taxon>
        <taxon>Pseudomonadati</taxon>
        <taxon>Pseudomonadota</taxon>
        <taxon>Gammaproteobacteria</taxon>
        <taxon>Oceanospirillales</taxon>
        <taxon>Endozoicomonadaceae</taxon>
        <taxon>Parendozoicomonas</taxon>
    </lineage>
</organism>
<evidence type="ECO:0000256" key="5">
    <source>
        <dbReference type="ARBA" id="ARBA00022777"/>
    </source>
</evidence>
<evidence type="ECO:0000256" key="2">
    <source>
        <dbReference type="ARBA" id="ARBA00012438"/>
    </source>
</evidence>
<dbReference type="CDD" id="cd00731">
    <property type="entry name" value="CheA_reg"/>
    <property type="match status" value="1"/>
</dbReference>
<feature type="domain" description="Histidine kinase" evidence="9">
    <location>
        <begin position="1191"/>
        <end position="1425"/>
    </location>
</feature>
<dbReference type="InterPro" id="IPR002545">
    <property type="entry name" value="CheW-lke_dom"/>
</dbReference>
<dbReference type="EMBL" id="JAMFLX010000001">
    <property type="protein sequence ID" value="MCL6268446.1"/>
    <property type="molecule type" value="Genomic_DNA"/>
</dbReference>
<keyword evidence="14" id="KW-1185">Reference proteome</keyword>
<evidence type="ECO:0000313" key="14">
    <source>
        <dbReference type="Proteomes" id="UP001203338"/>
    </source>
</evidence>
<feature type="domain" description="HPt" evidence="12">
    <location>
        <begin position="631"/>
        <end position="735"/>
    </location>
</feature>
<dbReference type="Gene3D" id="1.10.287.560">
    <property type="entry name" value="Histidine kinase CheA-like, homodimeric domain"/>
    <property type="match status" value="1"/>
</dbReference>
<dbReference type="InterPro" id="IPR003594">
    <property type="entry name" value="HATPase_dom"/>
</dbReference>
<dbReference type="InterPro" id="IPR036641">
    <property type="entry name" value="HPT_dom_sf"/>
</dbReference>
<dbReference type="InterPro" id="IPR001789">
    <property type="entry name" value="Sig_transdc_resp-reg_receiver"/>
</dbReference>
<dbReference type="Gene3D" id="1.20.120.160">
    <property type="entry name" value="HPT domain"/>
    <property type="match status" value="5"/>
</dbReference>
<dbReference type="Pfam" id="PF26379">
    <property type="entry name" value="FimL_2nd"/>
    <property type="match status" value="1"/>
</dbReference>
<dbReference type="PROSITE" id="PS50851">
    <property type="entry name" value="CHEW"/>
    <property type="match status" value="1"/>
</dbReference>
<dbReference type="InterPro" id="IPR004358">
    <property type="entry name" value="Sig_transdc_His_kin-like_C"/>
</dbReference>
<dbReference type="Gene3D" id="3.30.565.10">
    <property type="entry name" value="Histidine kinase-like ATPase, C-terminal domain"/>
    <property type="match status" value="1"/>
</dbReference>
<dbReference type="CDD" id="cd00088">
    <property type="entry name" value="HPT"/>
    <property type="match status" value="3"/>
</dbReference>
<feature type="modified residue" description="4-aspartylphosphate" evidence="8">
    <location>
        <position position="1634"/>
    </location>
</feature>
<dbReference type="SUPFAM" id="SSF55874">
    <property type="entry name" value="ATPase domain of HSP90 chaperone/DNA topoisomerase II/histidine kinase"/>
    <property type="match status" value="1"/>
</dbReference>
<dbReference type="SUPFAM" id="SSF52172">
    <property type="entry name" value="CheY-like"/>
    <property type="match status" value="1"/>
</dbReference>
<dbReference type="Gene3D" id="3.40.50.2300">
    <property type="match status" value="1"/>
</dbReference>
<evidence type="ECO:0000256" key="6">
    <source>
        <dbReference type="ARBA" id="ARBA00023012"/>
    </source>
</evidence>
<dbReference type="EC" id="2.7.13.3" evidence="2"/>
<evidence type="ECO:0000256" key="1">
    <source>
        <dbReference type="ARBA" id="ARBA00000085"/>
    </source>
</evidence>
<dbReference type="InterPro" id="IPR058661">
    <property type="entry name" value="FimL_2nd"/>
</dbReference>
<dbReference type="SUPFAM" id="SSF47226">
    <property type="entry name" value="Histidine-containing phosphotransfer domain, HPT domain"/>
    <property type="match status" value="5"/>
</dbReference>
<name>A0ABT0PB37_9GAMM</name>
<dbReference type="Pfam" id="PF02518">
    <property type="entry name" value="HATPase_c"/>
    <property type="match status" value="1"/>
</dbReference>
<evidence type="ECO:0000259" key="12">
    <source>
        <dbReference type="PROSITE" id="PS50894"/>
    </source>
</evidence>
<evidence type="ECO:0000259" key="11">
    <source>
        <dbReference type="PROSITE" id="PS50851"/>
    </source>
</evidence>
<dbReference type="Pfam" id="PF01584">
    <property type="entry name" value="CheW"/>
    <property type="match status" value="1"/>
</dbReference>
<dbReference type="InterPro" id="IPR005467">
    <property type="entry name" value="His_kinase_dom"/>
</dbReference>
<dbReference type="InterPro" id="IPR004105">
    <property type="entry name" value="CheA-like_dim"/>
</dbReference>
<sequence length="1705" mass="190322">MEDRRSISSHHWVALGWVRTEISNTLLQARQCLEAYAGARASNGEDSSHLKFCQTYVHQVRAVLEMVEFCSPVVLAEEMELLVEDLVTGRVPARSDAFEALVRSLLELPNWLEQMQARHDDSLVGILPILNDLRSARGEPLYSETSVFNPSLDALTPVVSDQELARLQGKSLVLLLKKLRQMYQFALVGFFNHPGDKTHQNYLLRVFERMASLCNGMPAADLWPVAEVLVKAVQAGDVRSGPAVRNLLRRVDKVLAEQADNLSQSFNWPAPAELLQNCLYYAACCQSDDQLTRTVQEKYKLADAFPERKESSEESSGNPVAVENLQSAEQAVLAEAYSGLKHAREAIADFISSDFNRECIFQVPEILLPVHGSLDIIGQERIAELVKAARHFIEVELLHSHQPPGRGDMNSFAEVLAGAEYIVECLKEDRLDLEDETLQRAEESLKRLGAFEREIQNVPSLDEQVIHELTKGQEVELAAPGQSYDEIDQEFIEIFSEEAEEVREQLQENLSIWRNDLNDAGSLKVLRRGFHTLKGSGRMAGAGVIGDLSWSVENMLNQVVEDRIKPHSAMLKVVDSAVALLPELLVEYTSHNQRVSDVTRACIGAAEALSQGNIPTLQPVKELEKEEEQSEPSLDPELAEIFRIEAFTHLQVIDDFASDFSLSESSLPVSDDLLRSLHTLKGSASMAGITPVMDISTGLEFMTRELRARNIEVDEEIIGLIMQGSSLIQLSLEQLDSSPFQRIEGTDELLAEIRKLSELRTGDYEEFGDGYGSENLFRGENLNTILDAINMLSRWKRDPSDKHLTHLCDGLLTLAGNARQFEQDAIAELAEELAVVYQVIQTRSYKATDGDLNILLEAHDWVINMLDQLAGQETPAASEDILMNLQSLIENVDFEPDQNVQMAGLDDENSSELLAVFLDEAMDNLDAASAALYRWLEDSSDATALSELQRYLHTIKGGARMAGIKAIGDLGHELEGVYEALKLRRLKVTQDLINLLMSSHDTLEGMLSTIRSNNECKPAKKLCKSIRKVMKNIEEPHAASEAIPEELAEEFKVETVKVEKDQPDFISKPEVFGADGESRIPAPAKVYLRKDIEAANDSVSDEQVRVSAELLDNLVNLSAETSISRSRIEQQINDFSYTLKEMHTTIDRLQEQLRRLDTETHAQIISRHEGDGFTIRNFDPLEMDRYSELTQLSRSLVESATDLQDLKQVLEEKSRDSETLLLQQSRINSDLQEGLLRTRMLPFERMVPRLHRVVRQVSDELGKKVELKVVNAEGEMDRSVMERMIAPLEHMLRNAIDHGIEASAEERLAHGKKEVAEISLNLARDGGEIVLSLADDGKGLDLDAVRSRAVERGLLAETSKVSDHDISRMILQSGFTTASSVTQISGRGVGMDVVQNELKQLGGRIDIHSTLGEGTEFEIRLPFTLAVNRALMVNLADERYAIPLNALDGVVRLSPFELEGHYQDGDEGIEYAGRKYRLQYLGELLHEHKPRLDSLIHELPVLLMRFGEKNLAIQVDSLEGSREIVVKSLGPQFSGLRGVSGATILGDGRVVVILDMAALISDYATKEHTGASVANTSAQEEENNLIMVVDDSVTVRKVTTRLLKRNGYRTASARDGVEAMALLQDFRPAAILLDIEMPRMDGYEVAMAVRNDPELKDIPIIMVTSRTGEKHRQRAQEIGVNNYLGKPFQEAMLLETIGCFVKRHD</sequence>
<dbReference type="Gene3D" id="2.30.30.40">
    <property type="entry name" value="SH3 Domains"/>
    <property type="match status" value="1"/>
</dbReference>
<dbReference type="SUPFAM" id="SSF50341">
    <property type="entry name" value="CheW-like"/>
    <property type="match status" value="1"/>
</dbReference>
<keyword evidence="4" id="KW-0808">Transferase</keyword>
<reference evidence="13 14" key="1">
    <citation type="submission" date="2022-05" db="EMBL/GenBank/DDBJ databases">
        <authorList>
            <person name="Park J.-S."/>
        </authorList>
    </citation>
    <scope>NUCLEOTIDE SEQUENCE [LARGE SCALE GENOMIC DNA]</scope>
    <source>
        <strain evidence="13 14">2012CJ34-2</strain>
    </source>
</reference>
<feature type="modified residue" description="Phosphohistidine" evidence="7">
    <location>
        <position position="953"/>
    </location>
</feature>
<dbReference type="PROSITE" id="PS50894">
    <property type="entry name" value="HPT"/>
    <property type="match status" value="3"/>
</dbReference>
<dbReference type="InterPro" id="IPR008207">
    <property type="entry name" value="Sig_transdc_His_kin_Hpt_dom"/>
</dbReference>
<dbReference type="SMART" id="SM00387">
    <property type="entry name" value="HATPase_c"/>
    <property type="match status" value="1"/>
</dbReference>
<dbReference type="InterPro" id="IPR051315">
    <property type="entry name" value="Bact_Chemotaxis_CheA"/>
</dbReference>
<dbReference type="Pfam" id="PF02895">
    <property type="entry name" value="H-kinase_dim"/>
    <property type="match status" value="1"/>
</dbReference>
<keyword evidence="6" id="KW-0902">Two-component regulatory system</keyword>
<feature type="modified residue" description="Phosphohistidine" evidence="7">
    <location>
        <position position="531"/>
    </location>
</feature>
<dbReference type="PANTHER" id="PTHR43395">
    <property type="entry name" value="SENSOR HISTIDINE KINASE CHEA"/>
    <property type="match status" value="1"/>
</dbReference>
<dbReference type="RefSeq" id="WP_249697282.1">
    <property type="nucleotide sequence ID" value="NZ_JAMFLX010000001.1"/>
</dbReference>
<keyword evidence="3 8" id="KW-0597">Phosphoprotein</keyword>
<proteinExistence type="predicted"/>
<evidence type="ECO:0000256" key="8">
    <source>
        <dbReference type="PROSITE-ProRule" id="PRU00169"/>
    </source>
</evidence>
<dbReference type="SMART" id="SM00260">
    <property type="entry name" value="CheW"/>
    <property type="match status" value="1"/>
</dbReference>
<accession>A0ABT0PB37</accession>
<feature type="domain" description="HPt" evidence="12">
    <location>
        <begin position="906"/>
        <end position="1010"/>
    </location>
</feature>
<dbReference type="Proteomes" id="UP001203338">
    <property type="component" value="Unassembled WGS sequence"/>
</dbReference>
<comment type="caution">
    <text evidence="13">The sequence shown here is derived from an EMBL/GenBank/DDBJ whole genome shotgun (WGS) entry which is preliminary data.</text>
</comment>
<dbReference type="SMART" id="SM00073">
    <property type="entry name" value="HPT"/>
    <property type="match status" value="3"/>
</dbReference>
<comment type="catalytic activity">
    <reaction evidence="1">
        <text>ATP + protein L-histidine = ADP + protein N-phospho-L-histidine.</text>
        <dbReference type="EC" id="2.7.13.3"/>
    </reaction>
</comment>
<evidence type="ECO:0000313" key="13">
    <source>
        <dbReference type="EMBL" id="MCL6268446.1"/>
    </source>
</evidence>
<dbReference type="InterPro" id="IPR036061">
    <property type="entry name" value="CheW-like_dom_sf"/>
</dbReference>
<dbReference type="InterPro" id="IPR011006">
    <property type="entry name" value="CheY-like_superfamily"/>
</dbReference>
<dbReference type="Pfam" id="PF01627">
    <property type="entry name" value="Hpt"/>
    <property type="match status" value="3"/>
</dbReference>
<dbReference type="PROSITE" id="PS50110">
    <property type="entry name" value="RESPONSE_REGULATORY"/>
    <property type="match status" value="1"/>
</dbReference>
<feature type="domain" description="Response regulatory" evidence="10">
    <location>
        <begin position="1585"/>
        <end position="1701"/>
    </location>
</feature>
<gene>
    <name evidence="13" type="ORF">M3P05_00585</name>
</gene>
<dbReference type="PRINTS" id="PR00344">
    <property type="entry name" value="BCTRLSENSOR"/>
</dbReference>
<feature type="modified residue" description="Phosphohistidine" evidence="7">
    <location>
        <position position="678"/>
    </location>
</feature>
<evidence type="ECO:0000259" key="9">
    <source>
        <dbReference type="PROSITE" id="PS50109"/>
    </source>
</evidence>